<dbReference type="Gene3D" id="1.50.10.20">
    <property type="match status" value="1"/>
</dbReference>
<dbReference type="GO" id="GO:0005975">
    <property type="term" value="P:carbohydrate metabolic process"/>
    <property type="evidence" value="ECO:0007669"/>
    <property type="project" value="InterPro"/>
</dbReference>
<dbReference type="InterPro" id="IPR053169">
    <property type="entry name" value="MUG_Protein"/>
</dbReference>
<accession>A0A2Z5FYU2</accession>
<dbReference type="SUPFAM" id="SSF48208">
    <property type="entry name" value="Six-hairpin glycosidases"/>
    <property type="match status" value="1"/>
</dbReference>
<organism evidence="2 3">
    <name type="scientific">Acidisarcina polymorpha</name>
    <dbReference type="NCBI Taxonomy" id="2211140"/>
    <lineage>
        <taxon>Bacteria</taxon>
        <taxon>Pseudomonadati</taxon>
        <taxon>Acidobacteriota</taxon>
        <taxon>Terriglobia</taxon>
        <taxon>Terriglobales</taxon>
        <taxon>Acidobacteriaceae</taxon>
        <taxon>Acidisarcina</taxon>
    </lineage>
</organism>
<gene>
    <name evidence="2" type="ORF">ACPOL_2772</name>
</gene>
<dbReference type="InterPro" id="IPR005198">
    <property type="entry name" value="Glyco_hydro_76"/>
</dbReference>
<dbReference type="KEGG" id="abas:ACPOL_2772"/>
<dbReference type="OrthoDB" id="6387072at2"/>
<keyword evidence="3" id="KW-1185">Reference proteome</keyword>
<feature type="compositionally biased region" description="Polar residues" evidence="1">
    <location>
        <begin position="1"/>
        <end position="17"/>
    </location>
</feature>
<evidence type="ECO:0000313" key="3">
    <source>
        <dbReference type="Proteomes" id="UP000253606"/>
    </source>
</evidence>
<dbReference type="PANTHER" id="PTHR47791:SF1">
    <property type="entry name" value="ENDO MANNANASE, GH76 FAMILY (EUROFUNG)"/>
    <property type="match status" value="1"/>
</dbReference>
<reference evidence="2 3" key="1">
    <citation type="journal article" date="2018" name="Front. Microbiol.">
        <title>Hydrolytic Capabilities as a Key to Environmental Success: Chitinolytic and Cellulolytic Acidobacteria From Acidic Sub-arctic Soils and Boreal Peatlands.</title>
        <authorList>
            <person name="Belova S.E."/>
            <person name="Ravin N.V."/>
            <person name="Pankratov T.A."/>
            <person name="Rakitin A.L."/>
            <person name="Ivanova A.A."/>
            <person name="Beletsky A.V."/>
            <person name="Mardanov A.V."/>
            <person name="Sinninghe Damste J.S."/>
            <person name="Dedysh S.N."/>
        </authorList>
    </citation>
    <scope>NUCLEOTIDE SEQUENCE [LARGE SCALE GENOMIC DNA]</scope>
    <source>
        <strain evidence="2 3">SBC82</strain>
    </source>
</reference>
<sequence length="292" mass="32359">MHALPNQANAISSSRTHSQPRRKPRPGFINKYYDDEGWWALAWIDVYDLTHDERYLATAASIFADMTYGWVQTCSGGIWWSKDRKYKNAIANELFLSVAARLAVLTTDPKQRTNYSAWANREWQWFVGSGMINPEQLVNDGLTESCKNNQRTIWTYNQGVILGGLIALHAVSGDAALLSEAHKIARAALSALTDQQGVLHDVCEPKCGGDGTQFKGAFARNLRALNEEDPKLAYDRFARTNADSIWNQVRSPDYHLGEVWSATSGTPDASSQSSALDVLVSAAELSAKNAFN</sequence>
<dbReference type="Pfam" id="PF03663">
    <property type="entry name" value="Glyco_hydro_76"/>
    <property type="match status" value="1"/>
</dbReference>
<proteinExistence type="predicted"/>
<evidence type="ECO:0008006" key="4">
    <source>
        <dbReference type="Google" id="ProtNLM"/>
    </source>
</evidence>
<feature type="region of interest" description="Disordered" evidence="1">
    <location>
        <begin position="1"/>
        <end position="23"/>
    </location>
</feature>
<evidence type="ECO:0000256" key="1">
    <source>
        <dbReference type="SAM" id="MobiDB-lite"/>
    </source>
</evidence>
<dbReference type="EMBL" id="CP030840">
    <property type="protein sequence ID" value="AXC12083.1"/>
    <property type="molecule type" value="Genomic_DNA"/>
</dbReference>
<dbReference type="InterPro" id="IPR008928">
    <property type="entry name" value="6-hairpin_glycosidase_sf"/>
</dbReference>
<name>A0A2Z5FYU2_9BACT</name>
<evidence type="ECO:0000313" key="2">
    <source>
        <dbReference type="EMBL" id="AXC12083.1"/>
    </source>
</evidence>
<dbReference type="PANTHER" id="PTHR47791">
    <property type="entry name" value="MEIOTICALLY UP-REGULATED GENE 191 PROTEIN"/>
    <property type="match status" value="1"/>
</dbReference>
<dbReference type="RefSeq" id="WP_114207402.1">
    <property type="nucleotide sequence ID" value="NZ_CP030840.1"/>
</dbReference>
<protein>
    <recommendedName>
        <fullName evidence="4">Glycosyl hydrolase</fullName>
    </recommendedName>
</protein>
<dbReference type="Proteomes" id="UP000253606">
    <property type="component" value="Chromosome"/>
</dbReference>
<dbReference type="AlphaFoldDB" id="A0A2Z5FYU2"/>